<dbReference type="RefSeq" id="WP_380188408.1">
    <property type="nucleotide sequence ID" value="NZ_JBHTBQ010000027.1"/>
</dbReference>
<accession>A0ABW2QYR7</accession>
<sequence>MNRYSIILLSALCTANVAAIAAPSVLLPPVSGEAVQVNGKTYFKQGNTASAPAASLASEPQIMRRMAAEPEAGLYAGDVLGSAQERLPATVSGAVLLQLKNTVDEQALVSQYGLSVKFRTQSVLLLQAAPGAELLQLLAQLQADQRVSRAELELVRNKALTQ</sequence>
<dbReference type="InterPro" id="IPR040536">
    <property type="entry name" value="ASPCH"/>
</dbReference>
<organism evidence="3 4">
    <name type="scientific">Iodobacter arcticus</name>
    <dbReference type="NCBI Taxonomy" id="590593"/>
    <lineage>
        <taxon>Bacteria</taxon>
        <taxon>Pseudomonadati</taxon>
        <taxon>Pseudomonadota</taxon>
        <taxon>Betaproteobacteria</taxon>
        <taxon>Neisseriales</taxon>
        <taxon>Chitinibacteraceae</taxon>
        <taxon>Iodobacter</taxon>
    </lineage>
</organism>
<protein>
    <recommendedName>
        <fullName evidence="2">ASP external chaperone domain-containing protein</fullName>
    </recommendedName>
</protein>
<keyword evidence="1" id="KW-0732">Signal</keyword>
<feature type="chain" id="PRO_5047186714" description="ASP external chaperone domain-containing protein" evidence="1">
    <location>
        <begin position="22"/>
        <end position="162"/>
    </location>
</feature>
<feature type="domain" description="ASP external chaperone" evidence="2">
    <location>
        <begin position="31"/>
        <end position="158"/>
    </location>
</feature>
<evidence type="ECO:0000256" key="1">
    <source>
        <dbReference type="SAM" id="SignalP"/>
    </source>
</evidence>
<feature type="signal peptide" evidence="1">
    <location>
        <begin position="1"/>
        <end position="21"/>
    </location>
</feature>
<evidence type="ECO:0000313" key="3">
    <source>
        <dbReference type="EMBL" id="MFC7420813.1"/>
    </source>
</evidence>
<dbReference type="Proteomes" id="UP001596473">
    <property type="component" value="Unassembled WGS sequence"/>
</dbReference>
<name>A0ABW2QYR7_9NEIS</name>
<dbReference type="EMBL" id="JBHTBQ010000027">
    <property type="protein sequence ID" value="MFC7420813.1"/>
    <property type="molecule type" value="Genomic_DNA"/>
</dbReference>
<dbReference type="Pfam" id="PF18492">
    <property type="entry name" value="ORF_2_N"/>
    <property type="match status" value="1"/>
</dbReference>
<keyword evidence="4" id="KW-1185">Reference proteome</keyword>
<gene>
    <name evidence="3" type="ORF">ACFQNF_13165</name>
</gene>
<evidence type="ECO:0000259" key="2">
    <source>
        <dbReference type="Pfam" id="PF18492"/>
    </source>
</evidence>
<reference evidence="4" key="1">
    <citation type="journal article" date="2019" name="Int. J. Syst. Evol. Microbiol.">
        <title>The Global Catalogue of Microorganisms (GCM) 10K type strain sequencing project: providing services to taxonomists for standard genome sequencing and annotation.</title>
        <authorList>
            <consortium name="The Broad Institute Genomics Platform"/>
            <consortium name="The Broad Institute Genome Sequencing Center for Infectious Disease"/>
            <person name="Wu L."/>
            <person name="Ma J."/>
        </authorList>
    </citation>
    <scope>NUCLEOTIDE SEQUENCE [LARGE SCALE GENOMIC DNA]</scope>
    <source>
        <strain evidence="4">CCUG 62945</strain>
    </source>
</reference>
<comment type="caution">
    <text evidence="3">The sequence shown here is derived from an EMBL/GenBank/DDBJ whole genome shotgun (WGS) entry which is preliminary data.</text>
</comment>
<proteinExistence type="predicted"/>
<evidence type="ECO:0000313" key="4">
    <source>
        <dbReference type="Proteomes" id="UP001596473"/>
    </source>
</evidence>